<dbReference type="PANTHER" id="PTHR48041:SF94">
    <property type="entry name" value="ABC TRANSPORTER G FAMILY MEMBER 22"/>
    <property type="match status" value="1"/>
</dbReference>
<protein>
    <recommendedName>
        <fullName evidence="10">ABC transporter domain-containing protein</fullName>
    </recommendedName>
</protein>
<dbReference type="GO" id="GO:0005524">
    <property type="term" value="F:ATP binding"/>
    <property type="evidence" value="ECO:0007669"/>
    <property type="project" value="UniProtKB-KW"/>
</dbReference>
<dbReference type="GO" id="GO:0016020">
    <property type="term" value="C:membrane"/>
    <property type="evidence" value="ECO:0007669"/>
    <property type="project" value="UniProtKB-SubCell"/>
</dbReference>
<keyword evidence="5" id="KW-0547">Nucleotide-binding</keyword>
<keyword evidence="12" id="KW-1185">Reference proteome</keyword>
<comment type="subcellular location">
    <subcellularLocation>
        <location evidence="1">Membrane</location>
        <topology evidence="1">Multi-pass membrane protein</topology>
    </subcellularLocation>
</comment>
<evidence type="ECO:0000256" key="1">
    <source>
        <dbReference type="ARBA" id="ARBA00004141"/>
    </source>
</evidence>
<evidence type="ECO:0000256" key="3">
    <source>
        <dbReference type="ARBA" id="ARBA00022448"/>
    </source>
</evidence>
<dbReference type="CDD" id="cd03213">
    <property type="entry name" value="ABCG_EPDR"/>
    <property type="match status" value="1"/>
</dbReference>
<gene>
    <name evidence="11" type="ORF">HUJ06_018220</name>
</gene>
<keyword evidence="7" id="KW-1133">Transmembrane helix</keyword>
<dbReference type="Pfam" id="PF19055">
    <property type="entry name" value="ABC2_membrane_7"/>
    <property type="match status" value="1"/>
</dbReference>
<dbReference type="FunFam" id="3.40.50.300:FF:000337">
    <property type="entry name" value="ABC transporter G family member 22"/>
    <property type="match status" value="1"/>
</dbReference>
<keyword evidence="6" id="KW-0067">ATP-binding</keyword>
<evidence type="ECO:0000256" key="7">
    <source>
        <dbReference type="ARBA" id="ARBA00022989"/>
    </source>
</evidence>
<evidence type="ECO:0000313" key="12">
    <source>
        <dbReference type="Proteomes" id="UP000607653"/>
    </source>
</evidence>
<dbReference type="GO" id="GO:0016887">
    <property type="term" value="F:ATP hydrolysis activity"/>
    <property type="evidence" value="ECO:0007669"/>
    <property type="project" value="InterPro"/>
</dbReference>
<dbReference type="Gene3D" id="3.40.50.300">
    <property type="entry name" value="P-loop containing nucleotide triphosphate hydrolases"/>
    <property type="match status" value="1"/>
</dbReference>
<dbReference type="InterPro" id="IPR027417">
    <property type="entry name" value="P-loop_NTPase"/>
</dbReference>
<accession>A0A822ZTL1</accession>
<dbReference type="InterPro" id="IPR050352">
    <property type="entry name" value="ABCG_transporters"/>
</dbReference>
<dbReference type="Pfam" id="PF00005">
    <property type="entry name" value="ABC_tran"/>
    <property type="match status" value="1"/>
</dbReference>
<comment type="caution">
    <text evidence="11">The sequence shown here is derived from an EMBL/GenBank/DDBJ whole genome shotgun (WGS) entry which is preliminary data.</text>
</comment>
<keyword evidence="8" id="KW-0472">Membrane</keyword>
<evidence type="ECO:0000256" key="4">
    <source>
        <dbReference type="ARBA" id="ARBA00022692"/>
    </source>
</evidence>
<dbReference type="AlphaFoldDB" id="A0A822ZTL1"/>
<dbReference type="InterPro" id="IPR017871">
    <property type="entry name" value="ABC_transporter-like_CS"/>
</dbReference>
<feature type="compositionally biased region" description="Gly residues" evidence="9">
    <location>
        <begin position="42"/>
        <end position="54"/>
    </location>
</feature>
<dbReference type="InterPro" id="IPR003593">
    <property type="entry name" value="AAA+_ATPase"/>
</dbReference>
<dbReference type="EMBL" id="DUZY01000008">
    <property type="protein sequence ID" value="DAD48283.1"/>
    <property type="molecule type" value="Genomic_DNA"/>
</dbReference>
<dbReference type="PANTHER" id="PTHR48041">
    <property type="entry name" value="ABC TRANSPORTER G FAMILY MEMBER 28"/>
    <property type="match status" value="1"/>
</dbReference>
<proteinExistence type="inferred from homology"/>
<sequence>MARKSPSRGLSSEVIAEAAETASSLSRKSSFGKRMTAASPGRSGGGGGGGGGGRTHIRKSRSAQLKLDLDEVSSGAALSRASSASLGLSFSFTGFTVPPEDIADLRGFSDIDDEIPEDIEAGASTRKKVTMEHTLPIYLKFTDVTYKVILKSVRTTVEKDILNGITGSASPGEVLALMGPSGSGKTTLLNLLGGRLNESAPGGSITYNEKPYSKSLKRRIGFVTQDDVLFPHLTVKETLTYAALLRLPKMLTKQQKEERAMDVIYELGLERCQDTMIGGSFVRGVSGGERKRVCIGNEIIINPSLLFLDEPTSGLDSTTALRIVQMLHDIAEAGKTVITTIHQPSSRLFHKFDKLILLGKGSLLYFGKASEAMVYFSSIGCSPLIAMNPAEFLLDLANGNINDVSVPSELEDKVQMGNLETETRNGKPSPVVVHEYLVEAYETRVAEEKKKLTVSISIDEELISKVSSPRREWGASWWQQYSILFWRGLKERRHDYLSWLRITQVLATATILGLLWWRSDSKTMKGMQDQPRKRLQNPSNDQPSRMNFKVKVLVVQALVPSLNSSMLPHQPITSTAGMTLVEILRWSTNLKCYMTLCGFGRSGF</sequence>
<dbReference type="GO" id="GO:0140359">
    <property type="term" value="F:ABC-type transporter activity"/>
    <property type="evidence" value="ECO:0007669"/>
    <property type="project" value="InterPro"/>
</dbReference>
<dbReference type="Proteomes" id="UP000607653">
    <property type="component" value="Unassembled WGS sequence"/>
</dbReference>
<evidence type="ECO:0000256" key="5">
    <source>
        <dbReference type="ARBA" id="ARBA00022741"/>
    </source>
</evidence>
<evidence type="ECO:0000256" key="8">
    <source>
        <dbReference type="ARBA" id="ARBA00023136"/>
    </source>
</evidence>
<dbReference type="SMART" id="SM00382">
    <property type="entry name" value="AAA"/>
    <property type="match status" value="1"/>
</dbReference>
<dbReference type="SUPFAM" id="SSF52540">
    <property type="entry name" value="P-loop containing nucleoside triphosphate hydrolases"/>
    <property type="match status" value="1"/>
</dbReference>
<dbReference type="InterPro" id="IPR043926">
    <property type="entry name" value="ABCG_dom"/>
</dbReference>
<organism evidence="11 12">
    <name type="scientific">Nelumbo nucifera</name>
    <name type="common">Sacred lotus</name>
    <dbReference type="NCBI Taxonomy" id="4432"/>
    <lineage>
        <taxon>Eukaryota</taxon>
        <taxon>Viridiplantae</taxon>
        <taxon>Streptophyta</taxon>
        <taxon>Embryophyta</taxon>
        <taxon>Tracheophyta</taxon>
        <taxon>Spermatophyta</taxon>
        <taxon>Magnoliopsida</taxon>
        <taxon>Proteales</taxon>
        <taxon>Nelumbonaceae</taxon>
        <taxon>Nelumbo</taxon>
    </lineage>
</organism>
<evidence type="ECO:0000313" key="11">
    <source>
        <dbReference type="EMBL" id="DAD48283.1"/>
    </source>
</evidence>
<comment type="similarity">
    <text evidence="2">Belongs to the ABC transporter superfamily. ABCG family. Eye pigment precursor importer (TC 3.A.1.204) subfamily.</text>
</comment>
<keyword evidence="3" id="KW-0813">Transport</keyword>
<keyword evidence="4" id="KW-0812">Transmembrane</keyword>
<reference evidence="11 12" key="1">
    <citation type="journal article" date="2020" name="Mol. Biol. Evol.">
        <title>Distinct Expression and Methylation Patterns for Genes with Different Fates following a Single Whole-Genome Duplication in Flowering Plants.</title>
        <authorList>
            <person name="Shi T."/>
            <person name="Rahmani R.S."/>
            <person name="Gugger P.F."/>
            <person name="Wang M."/>
            <person name="Li H."/>
            <person name="Zhang Y."/>
            <person name="Li Z."/>
            <person name="Wang Q."/>
            <person name="Van de Peer Y."/>
            <person name="Marchal K."/>
            <person name="Chen J."/>
        </authorList>
    </citation>
    <scope>NUCLEOTIDE SEQUENCE [LARGE SCALE GENOMIC DNA]</scope>
    <source>
        <tissue evidence="11">Leaf</tissue>
    </source>
</reference>
<evidence type="ECO:0000259" key="10">
    <source>
        <dbReference type="PROSITE" id="PS50893"/>
    </source>
</evidence>
<evidence type="ECO:0000256" key="2">
    <source>
        <dbReference type="ARBA" id="ARBA00005814"/>
    </source>
</evidence>
<dbReference type="PROSITE" id="PS00211">
    <property type="entry name" value="ABC_TRANSPORTER_1"/>
    <property type="match status" value="1"/>
</dbReference>
<dbReference type="PROSITE" id="PS50893">
    <property type="entry name" value="ABC_TRANSPORTER_2"/>
    <property type="match status" value="1"/>
</dbReference>
<dbReference type="InterPro" id="IPR003439">
    <property type="entry name" value="ABC_transporter-like_ATP-bd"/>
</dbReference>
<evidence type="ECO:0000256" key="9">
    <source>
        <dbReference type="SAM" id="MobiDB-lite"/>
    </source>
</evidence>
<feature type="domain" description="ABC transporter" evidence="10">
    <location>
        <begin position="139"/>
        <end position="385"/>
    </location>
</feature>
<evidence type="ECO:0000256" key="6">
    <source>
        <dbReference type="ARBA" id="ARBA00022840"/>
    </source>
</evidence>
<name>A0A822ZTL1_NELNU</name>
<feature type="region of interest" description="Disordered" evidence="9">
    <location>
        <begin position="1"/>
        <end position="58"/>
    </location>
</feature>